<dbReference type="InterPro" id="IPR050695">
    <property type="entry name" value="N-acetylmuramoyl_amidase_3"/>
</dbReference>
<feature type="domain" description="MurNAc-LAA" evidence="2">
    <location>
        <begin position="71"/>
        <end position="184"/>
    </location>
</feature>
<evidence type="ECO:0000256" key="1">
    <source>
        <dbReference type="ARBA" id="ARBA00022801"/>
    </source>
</evidence>
<dbReference type="EMBL" id="JAJNBZ010000002">
    <property type="protein sequence ID" value="MCE5168472.1"/>
    <property type="molecule type" value="Genomic_DNA"/>
</dbReference>
<evidence type="ECO:0000313" key="3">
    <source>
        <dbReference type="EMBL" id="MCE5168472.1"/>
    </source>
</evidence>
<dbReference type="SMART" id="SM00646">
    <property type="entry name" value="Ami_3"/>
    <property type="match status" value="1"/>
</dbReference>
<protein>
    <submittedName>
        <fullName evidence="3">N-acetylmuramoyl-L-alanine amidase</fullName>
    </submittedName>
</protein>
<dbReference type="Pfam" id="PF01520">
    <property type="entry name" value="Amidase_3"/>
    <property type="match status" value="1"/>
</dbReference>
<name>A0ABS8YEJ1_9BACL</name>
<accession>A0ABS8YEJ1</accession>
<organism evidence="3 4">
    <name type="scientific">Paenibacillus profundus</name>
    <dbReference type="NCBI Taxonomy" id="1173085"/>
    <lineage>
        <taxon>Bacteria</taxon>
        <taxon>Bacillati</taxon>
        <taxon>Bacillota</taxon>
        <taxon>Bacilli</taxon>
        <taxon>Bacillales</taxon>
        <taxon>Paenibacillaceae</taxon>
        <taxon>Paenibacillus</taxon>
    </lineage>
</organism>
<keyword evidence="4" id="KW-1185">Reference proteome</keyword>
<dbReference type="PANTHER" id="PTHR30404">
    <property type="entry name" value="N-ACETYLMURAMOYL-L-ALANINE AMIDASE"/>
    <property type="match status" value="1"/>
</dbReference>
<evidence type="ECO:0000259" key="2">
    <source>
        <dbReference type="SMART" id="SM00646"/>
    </source>
</evidence>
<dbReference type="Gene3D" id="3.40.630.40">
    <property type="entry name" value="Zn-dependent exopeptidases"/>
    <property type="match status" value="1"/>
</dbReference>
<comment type="caution">
    <text evidence="3">The sequence shown here is derived from an EMBL/GenBank/DDBJ whole genome shotgun (WGS) entry which is preliminary data.</text>
</comment>
<dbReference type="RefSeq" id="WP_233695722.1">
    <property type="nucleotide sequence ID" value="NZ_JAJNBZ010000002.1"/>
</dbReference>
<dbReference type="PANTHER" id="PTHR30404:SF0">
    <property type="entry name" value="N-ACETYLMURAMOYL-L-ALANINE AMIDASE AMIC"/>
    <property type="match status" value="1"/>
</dbReference>
<dbReference type="SUPFAM" id="SSF53187">
    <property type="entry name" value="Zn-dependent exopeptidases"/>
    <property type="match status" value="1"/>
</dbReference>
<sequence length="246" mass="26096">MVAAIEEVKKVLWDGGHGGKDPGSSGNGVVEKNIALQVATEAAKRLERDYEGVQCLLSRSSDVYLSLSERTNKANAAGAHLFISIHCNAGGGAGGFESFTYIGTKDAATAAFQDVLHAEIMNRLKPFGVRDRGQKKKDLHVCRESLMPAVLTENLFVDVAADAARLKRPEVIEAIVIGHVAGVAKYLKLQPKKAQQPPASGATNILGPASATVEQAKAWAKSKNAPAELVALADLYWLLAPERGGD</sequence>
<dbReference type="Proteomes" id="UP001199916">
    <property type="component" value="Unassembled WGS sequence"/>
</dbReference>
<dbReference type="CDD" id="cd02696">
    <property type="entry name" value="MurNAc-LAA"/>
    <property type="match status" value="1"/>
</dbReference>
<reference evidence="3 4" key="1">
    <citation type="submission" date="2021-11" db="EMBL/GenBank/DDBJ databases">
        <title>Draft genome sequence of Paenibacillus profundus YoMME, a new Gram-positive bacteria with exoelectrogenic properties.</title>
        <authorList>
            <person name="Hubenova Y."/>
            <person name="Hubenova E."/>
            <person name="Manasiev Y."/>
            <person name="Peykov S."/>
            <person name="Mitov M."/>
        </authorList>
    </citation>
    <scope>NUCLEOTIDE SEQUENCE [LARGE SCALE GENOMIC DNA]</scope>
    <source>
        <strain evidence="3 4">YoMME</strain>
    </source>
</reference>
<keyword evidence="1" id="KW-0378">Hydrolase</keyword>
<dbReference type="InterPro" id="IPR002508">
    <property type="entry name" value="MurNAc-LAA_cat"/>
</dbReference>
<proteinExistence type="predicted"/>
<evidence type="ECO:0000313" key="4">
    <source>
        <dbReference type="Proteomes" id="UP001199916"/>
    </source>
</evidence>
<gene>
    <name evidence="3" type="ORF">LQV63_03980</name>
</gene>